<dbReference type="InterPro" id="IPR021109">
    <property type="entry name" value="Peptidase_aspartic_dom_sf"/>
</dbReference>
<name>A0AAP0PUQ1_9MAGN</name>
<dbReference type="Gene3D" id="2.40.70.10">
    <property type="entry name" value="Acid Proteases"/>
    <property type="match status" value="1"/>
</dbReference>
<reference evidence="1 2" key="1">
    <citation type="submission" date="2024-01" db="EMBL/GenBank/DDBJ databases">
        <title>Genome assemblies of Stephania.</title>
        <authorList>
            <person name="Yang L."/>
        </authorList>
    </citation>
    <scope>NUCLEOTIDE SEQUENCE [LARGE SCALE GENOMIC DNA]</scope>
    <source>
        <strain evidence="1">QJT</strain>
        <tissue evidence="1">Leaf</tissue>
    </source>
</reference>
<dbReference type="AlphaFoldDB" id="A0AAP0PUQ1"/>
<dbReference type="Proteomes" id="UP001417504">
    <property type="component" value="Unassembled WGS sequence"/>
</dbReference>
<dbReference type="EMBL" id="JBBNAE010000001">
    <property type="protein sequence ID" value="KAK9155154.1"/>
    <property type="molecule type" value="Genomic_DNA"/>
</dbReference>
<dbReference type="PANTHER" id="PTHR33067:SF31">
    <property type="entry name" value="RNA-DIRECTED DNA POLYMERASE"/>
    <property type="match status" value="1"/>
</dbReference>
<sequence length="180" mass="20360">MAERDSRESLKIWETAPARILRQIKQLDKKRSLACPRGETLEVFIKGKHEAPKARVKNKKKKVLSQQKVMILLTKKIGNLGAVEIPVWITGNVYEKALLDIGAEINVTPLSIFEKTELMMIDIEKVNITLGNERMVTAVRKNKSVRINGGQFIYEVDFYVLDASKIPVEITYGDPCGDHP</sequence>
<accession>A0AAP0PUQ1</accession>
<protein>
    <submittedName>
        <fullName evidence="1">Uncharacterized protein</fullName>
    </submittedName>
</protein>
<dbReference type="CDD" id="cd00303">
    <property type="entry name" value="retropepsin_like"/>
    <property type="match status" value="1"/>
</dbReference>
<evidence type="ECO:0000313" key="1">
    <source>
        <dbReference type="EMBL" id="KAK9155154.1"/>
    </source>
</evidence>
<dbReference type="PANTHER" id="PTHR33067">
    <property type="entry name" value="RNA-DIRECTED DNA POLYMERASE-RELATED"/>
    <property type="match status" value="1"/>
</dbReference>
<organism evidence="1 2">
    <name type="scientific">Stephania japonica</name>
    <dbReference type="NCBI Taxonomy" id="461633"/>
    <lineage>
        <taxon>Eukaryota</taxon>
        <taxon>Viridiplantae</taxon>
        <taxon>Streptophyta</taxon>
        <taxon>Embryophyta</taxon>
        <taxon>Tracheophyta</taxon>
        <taxon>Spermatophyta</taxon>
        <taxon>Magnoliopsida</taxon>
        <taxon>Ranunculales</taxon>
        <taxon>Menispermaceae</taxon>
        <taxon>Menispermoideae</taxon>
        <taxon>Cissampelideae</taxon>
        <taxon>Stephania</taxon>
    </lineage>
</organism>
<keyword evidence="2" id="KW-1185">Reference proteome</keyword>
<proteinExistence type="predicted"/>
<gene>
    <name evidence="1" type="ORF">Sjap_002634</name>
</gene>
<evidence type="ECO:0000313" key="2">
    <source>
        <dbReference type="Proteomes" id="UP001417504"/>
    </source>
</evidence>
<comment type="caution">
    <text evidence="1">The sequence shown here is derived from an EMBL/GenBank/DDBJ whole genome shotgun (WGS) entry which is preliminary data.</text>
</comment>